<name>A0A6J5LM17_9CAUD</name>
<dbReference type="EMBL" id="LR796283">
    <property type="protein sequence ID" value="CAB4134423.1"/>
    <property type="molecule type" value="Genomic_DNA"/>
</dbReference>
<dbReference type="EMBL" id="LR796217">
    <property type="protein sequence ID" value="CAB4127750.1"/>
    <property type="molecule type" value="Genomic_DNA"/>
</dbReference>
<evidence type="ECO:0000313" key="2">
    <source>
        <dbReference type="EMBL" id="CAB4134423.1"/>
    </source>
</evidence>
<sequence>MYQLIAIFCFYNISTGIQAKLSFSNTFKHCNIITYDGVVWLATEFDDTGIHTQTINARTGAALLRGMKTIQSLTAMICVSIGQRKSIKWKPYFVRSCNELDRYISGIDVGFTFNPKHLYNKLIKYDHTNYDILYRWVR</sequence>
<protein>
    <submittedName>
        <fullName evidence="2">Uncharacterized protein</fullName>
    </submittedName>
</protein>
<evidence type="ECO:0000313" key="1">
    <source>
        <dbReference type="EMBL" id="CAB4127750.1"/>
    </source>
</evidence>
<reference evidence="2" key="1">
    <citation type="submission" date="2020-04" db="EMBL/GenBank/DDBJ databases">
        <authorList>
            <person name="Chiriac C."/>
            <person name="Salcher M."/>
            <person name="Ghai R."/>
            <person name="Kavagutti S V."/>
        </authorList>
    </citation>
    <scope>NUCLEOTIDE SEQUENCE</scope>
</reference>
<organism evidence="2">
    <name type="scientific">uncultured Caudovirales phage</name>
    <dbReference type="NCBI Taxonomy" id="2100421"/>
    <lineage>
        <taxon>Viruses</taxon>
        <taxon>Duplodnaviria</taxon>
        <taxon>Heunggongvirae</taxon>
        <taxon>Uroviricota</taxon>
        <taxon>Caudoviricetes</taxon>
        <taxon>Peduoviridae</taxon>
        <taxon>Maltschvirus</taxon>
        <taxon>Maltschvirus maltsch</taxon>
    </lineage>
</organism>
<accession>A0A6J5LM17</accession>
<gene>
    <name evidence="2" type="ORF">UFOVP269_50</name>
    <name evidence="1" type="ORF">UFOVP98_20</name>
</gene>
<proteinExistence type="predicted"/>